<dbReference type="PROSITE" id="PS50198">
    <property type="entry name" value="PPIC_PPIASE_2"/>
    <property type="match status" value="1"/>
</dbReference>
<dbReference type="InterPro" id="IPR023058">
    <property type="entry name" value="PPIase_PpiC_CS"/>
</dbReference>
<evidence type="ECO:0000313" key="7">
    <source>
        <dbReference type="Proteomes" id="UP001161276"/>
    </source>
</evidence>
<comment type="similarity">
    <text evidence="1">Belongs to the PpiC/parvulin rotamase family.</text>
</comment>
<evidence type="ECO:0000256" key="4">
    <source>
        <dbReference type="SAM" id="MobiDB-lite"/>
    </source>
</evidence>
<dbReference type="InterPro" id="IPR000297">
    <property type="entry name" value="PPIase_PpiC"/>
</dbReference>
<evidence type="ECO:0000256" key="2">
    <source>
        <dbReference type="ARBA" id="ARBA00023235"/>
    </source>
</evidence>
<dbReference type="Proteomes" id="UP001161276">
    <property type="component" value="Unassembled WGS sequence"/>
</dbReference>
<feature type="compositionally biased region" description="Low complexity" evidence="4">
    <location>
        <begin position="48"/>
        <end position="66"/>
    </location>
</feature>
<keyword evidence="2 3" id="KW-0413">Isomerase</keyword>
<evidence type="ECO:0000259" key="5">
    <source>
        <dbReference type="PROSITE" id="PS50198"/>
    </source>
</evidence>
<evidence type="ECO:0000313" key="6">
    <source>
        <dbReference type="EMBL" id="MDH2054057.1"/>
    </source>
</evidence>
<gene>
    <name evidence="6" type="ORF">N5K24_26900</name>
</gene>
<dbReference type="SUPFAM" id="SSF54534">
    <property type="entry name" value="FKBP-like"/>
    <property type="match status" value="1"/>
</dbReference>
<accession>A0AA42WHG9</accession>
<dbReference type="PANTHER" id="PTHR47245:SF3">
    <property type="entry name" value="PEPTIDYL-PROLYL CIS-TRANS ISOMERASE, PPIC-TYPE-RELATED"/>
    <property type="match status" value="1"/>
</dbReference>
<dbReference type="EMBL" id="JAOCKG010000018">
    <property type="protein sequence ID" value="MDH2054057.1"/>
    <property type="molecule type" value="Genomic_DNA"/>
</dbReference>
<evidence type="ECO:0000256" key="1">
    <source>
        <dbReference type="ARBA" id="ARBA00007656"/>
    </source>
</evidence>
<dbReference type="InterPro" id="IPR046357">
    <property type="entry name" value="PPIase_dom_sf"/>
</dbReference>
<comment type="caution">
    <text evidence="6">The sequence shown here is derived from an EMBL/GenBank/DDBJ whole genome shotgun (WGS) entry which is preliminary data.</text>
</comment>
<keyword evidence="3" id="KW-0697">Rotamase</keyword>
<dbReference type="PROSITE" id="PS01096">
    <property type="entry name" value="PPIC_PPIASE_1"/>
    <property type="match status" value="1"/>
</dbReference>
<dbReference type="EC" id="5.2.1.8" evidence="6"/>
<name>A0AA42WHG9_9BURK</name>
<dbReference type="Gene3D" id="3.10.50.40">
    <property type="match status" value="1"/>
</dbReference>
<feature type="domain" description="PpiC" evidence="5">
    <location>
        <begin position="181"/>
        <end position="283"/>
    </location>
</feature>
<reference evidence="6" key="1">
    <citation type="submission" date="2022-09" db="EMBL/GenBank/DDBJ databases">
        <title>Intensive care unit water sources are persistently colonized with multi-drug resistant bacteria and are the site of extensive horizontal gene transfer of antibiotic resistance genes.</title>
        <authorList>
            <person name="Diorio-Toth L."/>
        </authorList>
    </citation>
    <scope>NUCLEOTIDE SEQUENCE</scope>
    <source>
        <strain evidence="6">GD03676</strain>
    </source>
</reference>
<dbReference type="InterPro" id="IPR050245">
    <property type="entry name" value="PrsA_foldase"/>
</dbReference>
<dbReference type="GO" id="GO:0003755">
    <property type="term" value="F:peptidyl-prolyl cis-trans isomerase activity"/>
    <property type="evidence" value="ECO:0007669"/>
    <property type="project" value="UniProtKB-KW"/>
</dbReference>
<organism evidence="6 7">
    <name type="scientific">Achromobacter marplatensis</name>
    <dbReference type="NCBI Taxonomy" id="470868"/>
    <lineage>
        <taxon>Bacteria</taxon>
        <taxon>Pseudomonadati</taxon>
        <taxon>Pseudomonadota</taxon>
        <taxon>Betaproteobacteria</taxon>
        <taxon>Burkholderiales</taxon>
        <taxon>Alcaligenaceae</taxon>
        <taxon>Achromobacter</taxon>
    </lineage>
</organism>
<dbReference type="AlphaFoldDB" id="A0AA42WHG9"/>
<protein>
    <submittedName>
        <fullName evidence="6">Peptidylprolyl isomerase</fullName>
        <ecNumber evidence="6">5.2.1.8</ecNumber>
    </submittedName>
</protein>
<evidence type="ECO:0000256" key="3">
    <source>
        <dbReference type="PROSITE-ProRule" id="PRU00278"/>
    </source>
</evidence>
<dbReference type="PANTHER" id="PTHR47245">
    <property type="entry name" value="PEPTIDYLPROLYL ISOMERASE"/>
    <property type="match status" value="1"/>
</dbReference>
<feature type="region of interest" description="Disordered" evidence="4">
    <location>
        <begin position="39"/>
        <end position="66"/>
    </location>
</feature>
<sequence length="353" mass="37528">MTKSLSASNRLRLTAAVLFIAVLAGAIALMRGKDAQSSEAAPPKAVESATPSAAASASAPAAAPASRPPAIATLGAVQVDRDELLRQLQAMPPQAREQLKENRTGLDQWLRARLAEKALVEQARAQGWQDKPELKRAFQTAQERIVLQSYLESVSRAPDDYPGQADLQVAYERAKPQLAVPAQYRVSQIFLPAALGDADAVTAARKQAQDLVKRAQAPKADFAALAQSYSRDDTSRTQGGDIGFVPLAQLMPEMRPVIEQMKEGEVSAPVQSAAGFHILKLSALRPASVTPFDQVKEELRAALRSQRQELAARAYLEGLLNAGTVSIDGAALNAAFEQTAAAPASNPAVARAP</sequence>
<dbReference type="RefSeq" id="WP_280029425.1">
    <property type="nucleotide sequence ID" value="NZ_CBDEUO010000001.1"/>
</dbReference>
<proteinExistence type="inferred from homology"/>
<dbReference type="Pfam" id="PF00639">
    <property type="entry name" value="Rotamase"/>
    <property type="match status" value="1"/>
</dbReference>